<evidence type="ECO:0000256" key="2">
    <source>
        <dbReference type="SAM" id="MobiDB-lite"/>
    </source>
</evidence>
<dbReference type="PANTHER" id="PTHR47068:SF1">
    <property type="entry name" value="OS02G0659100 PROTEIN"/>
    <property type="match status" value="1"/>
</dbReference>
<feature type="compositionally biased region" description="Acidic residues" evidence="2">
    <location>
        <begin position="84"/>
        <end position="93"/>
    </location>
</feature>
<organism evidence="4 5">
    <name type="scientific">Lupinus luteus</name>
    <name type="common">European yellow lupine</name>
    <dbReference type="NCBI Taxonomy" id="3873"/>
    <lineage>
        <taxon>Eukaryota</taxon>
        <taxon>Viridiplantae</taxon>
        <taxon>Streptophyta</taxon>
        <taxon>Embryophyta</taxon>
        <taxon>Tracheophyta</taxon>
        <taxon>Spermatophyta</taxon>
        <taxon>Magnoliopsida</taxon>
        <taxon>eudicotyledons</taxon>
        <taxon>Gunneridae</taxon>
        <taxon>Pentapetalae</taxon>
        <taxon>rosids</taxon>
        <taxon>fabids</taxon>
        <taxon>Fabales</taxon>
        <taxon>Fabaceae</taxon>
        <taxon>Papilionoideae</taxon>
        <taxon>50 kb inversion clade</taxon>
        <taxon>genistoids sensu lato</taxon>
        <taxon>core genistoids</taxon>
        <taxon>Genisteae</taxon>
        <taxon>Lupinus</taxon>
    </lineage>
</organism>
<feature type="region of interest" description="Disordered" evidence="2">
    <location>
        <begin position="1"/>
        <end position="30"/>
    </location>
</feature>
<dbReference type="SUPFAM" id="SSF57667">
    <property type="entry name" value="beta-beta-alpha zinc fingers"/>
    <property type="match status" value="1"/>
</dbReference>
<dbReference type="PROSITE" id="PS50157">
    <property type="entry name" value="ZINC_FINGER_C2H2_2"/>
    <property type="match status" value="1"/>
</dbReference>
<sequence>MRAHGIGDELENMDEDEDDREVDWEERLGGSVPPNNKRVYALRANLSMLKSCRIYESCGKRIFVMEIFSYTSKDGESQVSSPTSEDDDDDNDGNDIGRRESWPSASKDGERRNPINFIAPLSCRVNHVDKKTKAVAKGLFECKACKKVFNSHQELGGHRASHKKVVLLQELIIFMII</sequence>
<dbReference type="InterPro" id="IPR036236">
    <property type="entry name" value="Znf_C2H2_sf"/>
</dbReference>
<name>A0AAV1WA09_LUPLU</name>
<gene>
    <name evidence="4" type="ORF">LLUT_LOCUS7255</name>
</gene>
<keyword evidence="5" id="KW-1185">Reference proteome</keyword>
<feature type="compositionally biased region" description="Polar residues" evidence="2">
    <location>
        <begin position="74"/>
        <end position="83"/>
    </location>
</feature>
<dbReference type="PANTHER" id="PTHR47068">
    <property type="entry name" value="OS02G0659100 PROTEIN"/>
    <property type="match status" value="1"/>
</dbReference>
<reference evidence="4 5" key="1">
    <citation type="submission" date="2024-03" db="EMBL/GenBank/DDBJ databases">
        <authorList>
            <person name="Martinez-Hernandez J."/>
        </authorList>
    </citation>
    <scope>NUCLEOTIDE SEQUENCE [LARGE SCALE GENOMIC DNA]</scope>
</reference>
<keyword evidence="1" id="KW-0863">Zinc-finger</keyword>
<keyword evidence="1" id="KW-0479">Metal-binding</keyword>
<accession>A0AAV1WA09</accession>
<evidence type="ECO:0000256" key="1">
    <source>
        <dbReference type="PROSITE-ProRule" id="PRU00042"/>
    </source>
</evidence>
<dbReference type="EMBL" id="CAXHTB010000005">
    <property type="protein sequence ID" value="CAL0306195.1"/>
    <property type="molecule type" value="Genomic_DNA"/>
</dbReference>
<feature type="region of interest" description="Disordered" evidence="2">
    <location>
        <begin position="74"/>
        <end position="113"/>
    </location>
</feature>
<dbReference type="PROSITE" id="PS00028">
    <property type="entry name" value="ZINC_FINGER_C2H2_1"/>
    <property type="match status" value="1"/>
</dbReference>
<protein>
    <recommendedName>
        <fullName evidence="3">C2H2-type domain-containing protein</fullName>
    </recommendedName>
</protein>
<feature type="compositionally biased region" description="Acidic residues" evidence="2">
    <location>
        <begin position="8"/>
        <end position="24"/>
    </location>
</feature>
<feature type="compositionally biased region" description="Basic and acidic residues" evidence="2">
    <location>
        <begin position="95"/>
        <end position="113"/>
    </location>
</feature>
<dbReference type="InterPro" id="IPR013087">
    <property type="entry name" value="Znf_C2H2_type"/>
</dbReference>
<evidence type="ECO:0000313" key="4">
    <source>
        <dbReference type="EMBL" id="CAL0306195.1"/>
    </source>
</evidence>
<dbReference type="Pfam" id="PF13912">
    <property type="entry name" value="zf-C2H2_6"/>
    <property type="match status" value="1"/>
</dbReference>
<evidence type="ECO:0000313" key="5">
    <source>
        <dbReference type="Proteomes" id="UP001497480"/>
    </source>
</evidence>
<dbReference type="GO" id="GO:0008270">
    <property type="term" value="F:zinc ion binding"/>
    <property type="evidence" value="ECO:0007669"/>
    <property type="project" value="UniProtKB-KW"/>
</dbReference>
<dbReference type="AlphaFoldDB" id="A0AAV1WA09"/>
<evidence type="ECO:0000259" key="3">
    <source>
        <dbReference type="PROSITE" id="PS50157"/>
    </source>
</evidence>
<dbReference type="Proteomes" id="UP001497480">
    <property type="component" value="Unassembled WGS sequence"/>
</dbReference>
<keyword evidence="1" id="KW-0862">Zinc</keyword>
<feature type="domain" description="C2H2-type" evidence="3">
    <location>
        <begin position="140"/>
        <end position="162"/>
    </location>
</feature>
<proteinExistence type="predicted"/>
<comment type="caution">
    <text evidence="4">The sequence shown here is derived from an EMBL/GenBank/DDBJ whole genome shotgun (WGS) entry which is preliminary data.</text>
</comment>